<dbReference type="EMBL" id="KZ301975">
    <property type="protein sequence ID" value="PFH53071.1"/>
    <property type="molecule type" value="Genomic_DNA"/>
</dbReference>
<organism evidence="1 2">
    <name type="scientific">Amanita thiersii Skay4041</name>
    <dbReference type="NCBI Taxonomy" id="703135"/>
    <lineage>
        <taxon>Eukaryota</taxon>
        <taxon>Fungi</taxon>
        <taxon>Dikarya</taxon>
        <taxon>Basidiomycota</taxon>
        <taxon>Agaricomycotina</taxon>
        <taxon>Agaricomycetes</taxon>
        <taxon>Agaricomycetidae</taxon>
        <taxon>Agaricales</taxon>
        <taxon>Pluteineae</taxon>
        <taxon>Amanitaceae</taxon>
        <taxon>Amanita</taxon>
    </lineage>
</organism>
<protein>
    <submittedName>
        <fullName evidence="1">Uncharacterized protein</fullName>
    </submittedName>
</protein>
<dbReference type="OrthoDB" id="3197992at2759"/>
<sequence>FGDLYRGCGCFVKSYYSGDKVDCESSDCRTSDSHTHKAPNCPCGTVRQDHRRIMNLFQFPCDDCKREGWARLTGK</sequence>
<evidence type="ECO:0000313" key="1">
    <source>
        <dbReference type="EMBL" id="PFH53071.1"/>
    </source>
</evidence>
<proteinExistence type="predicted"/>
<dbReference type="Proteomes" id="UP000242287">
    <property type="component" value="Unassembled WGS sequence"/>
</dbReference>
<name>A0A2A9NXB9_9AGAR</name>
<feature type="non-terminal residue" evidence="1">
    <location>
        <position position="1"/>
    </location>
</feature>
<evidence type="ECO:0000313" key="2">
    <source>
        <dbReference type="Proteomes" id="UP000242287"/>
    </source>
</evidence>
<dbReference type="AlphaFoldDB" id="A0A2A9NXB9"/>
<keyword evidence="2" id="KW-1185">Reference proteome</keyword>
<reference evidence="1 2" key="1">
    <citation type="submission" date="2014-02" db="EMBL/GenBank/DDBJ databases">
        <title>Transposable element dynamics among asymbiotic and ectomycorrhizal Amanita fungi.</title>
        <authorList>
            <consortium name="DOE Joint Genome Institute"/>
            <person name="Hess J."/>
            <person name="Skrede I."/>
            <person name="Wolfe B."/>
            <person name="LaButti K."/>
            <person name="Ohm R.A."/>
            <person name="Grigoriev I.V."/>
            <person name="Pringle A."/>
        </authorList>
    </citation>
    <scope>NUCLEOTIDE SEQUENCE [LARGE SCALE GENOMIC DNA]</scope>
    <source>
        <strain evidence="1 2">SKay4041</strain>
    </source>
</reference>
<accession>A0A2A9NXB9</accession>
<gene>
    <name evidence="1" type="ORF">AMATHDRAFT_138131</name>
</gene>